<dbReference type="EMBL" id="KZ613516">
    <property type="protein sequence ID" value="PMD15068.1"/>
    <property type="molecule type" value="Genomic_DNA"/>
</dbReference>
<reference evidence="1 2" key="1">
    <citation type="submission" date="2016-05" db="EMBL/GenBank/DDBJ databases">
        <title>A degradative enzymes factory behind the ericoid mycorrhizal symbiosis.</title>
        <authorList>
            <consortium name="DOE Joint Genome Institute"/>
            <person name="Martino E."/>
            <person name="Morin E."/>
            <person name="Grelet G."/>
            <person name="Kuo A."/>
            <person name="Kohler A."/>
            <person name="Daghino S."/>
            <person name="Barry K."/>
            <person name="Choi C."/>
            <person name="Cichocki N."/>
            <person name="Clum A."/>
            <person name="Copeland A."/>
            <person name="Hainaut M."/>
            <person name="Haridas S."/>
            <person name="Labutti K."/>
            <person name="Lindquist E."/>
            <person name="Lipzen A."/>
            <person name="Khouja H.-R."/>
            <person name="Murat C."/>
            <person name="Ohm R."/>
            <person name="Olson A."/>
            <person name="Spatafora J."/>
            <person name="Veneault-Fourrey C."/>
            <person name="Henrissat B."/>
            <person name="Grigoriev I."/>
            <person name="Martin F."/>
            <person name="Perotto S."/>
        </authorList>
    </citation>
    <scope>NUCLEOTIDE SEQUENCE [LARGE SCALE GENOMIC DNA]</scope>
    <source>
        <strain evidence="1 2">UAMH 7357</strain>
    </source>
</reference>
<evidence type="ECO:0000313" key="2">
    <source>
        <dbReference type="Proteomes" id="UP000235672"/>
    </source>
</evidence>
<name>A0A2J6PLZ5_9HELO</name>
<sequence length="250" mass="28423">MQKIFGGKKILCDPVTWCIEYAAQAERETGLPEVQMLDELDLAMTTLFSSPTYQDLTLLELEARRIGLQDCQHWTNILLPWVCGNSFLHLATVCGLHKYLSVKLEKGSGDFRHPITPLLDIVLAEYTTLENHTEKPHCSSPLLSFDTIQLLLDKGDDPHHISRSRDSEECGRTPWQILLSERRPGMRGSLSDWLKITDSFTQNGASGCSHVNKPVWIALRKPFLEDMQRLEAMIGSRPHLCQSRHGTHHR</sequence>
<gene>
    <name evidence="1" type="ORF">NA56DRAFT_754305</name>
</gene>
<organism evidence="1 2">
    <name type="scientific">Hyaloscypha hepaticicola</name>
    <dbReference type="NCBI Taxonomy" id="2082293"/>
    <lineage>
        <taxon>Eukaryota</taxon>
        <taxon>Fungi</taxon>
        <taxon>Dikarya</taxon>
        <taxon>Ascomycota</taxon>
        <taxon>Pezizomycotina</taxon>
        <taxon>Leotiomycetes</taxon>
        <taxon>Helotiales</taxon>
        <taxon>Hyaloscyphaceae</taxon>
        <taxon>Hyaloscypha</taxon>
    </lineage>
</organism>
<accession>A0A2J6PLZ5</accession>
<proteinExistence type="predicted"/>
<dbReference type="AlphaFoldDB" id="A0A2J6PLZ5"/>
<protein>
    <submittedName>
        <fullName evidence="1">Uncharacterized protein</fullName>
    </submittedName>
</protein>
<evidence type="ECO:0000313" key="1">
    <source>
        <dbReference type="EMBL" id="PMD15068.1"/>
    </source>
</evidence>
<keyword evidence="2" id="KW-1185">Reference proteome</keyword>
<dbReference type="Proteomes" id="UP000235672">
    <property type="component" value="Unassembled WGS sequence"/>
</dbReference>